<gene>
    <name evidence="1" type="ORF">ARMSODRAFT_874127</name>
</gene>
<dbReference type="InterPro" id="IPR032675">
    <property type="entry name" value="LRR_dom_sf"/>
</dbReference>
<feature type="non-terminal residue" evidence="1">
    <location>
        <position position="133"/>
    </location>
</feature>
<dbReference type="STRING" id="1076256.A0A2H3CJX2"/>
<dbReference type="AlphaFoldDB" id="A0A2H3CJX2"/>
<dbReference type="EMBL" id="KZ293415">
    <property type="protein sequence ID" value="PBK78698.1"/>
    <property type="molecule type" value="Genomic_DNA"/>
</dbReference>
<dbReference type="SUPFAM" id="SSF52047">
    <property type="entry name" value="RNI-like"/>
    <property type="match status" value="1"/>
</dbReference>
<organism evidence="1 2">
    <name type="scientific">Armillaria solidipes</name>
    <dbReference type="NCBI Taxonomy" id="1076256"/>
    <lineage>
        <taxon>Eukaryota</taxon>
        <taxon>Fungi</taxon>
        <taxon>Dikarya</taxon>
        <taxon>Basidiomycota</taxon>
        <taxon>Agaricomycotina</taxon>
        <taxon>Agaricomycetes</taxon>
        <taxon>Agaricomycetidae</taxon>
        <taxon>Agaricales</taxon>
        <taxon>Marasmiineae</taxon>
        <taxon>Physalacriaceae</taxon>
        <taxon>Armillaria</taxon>
    </lineage>
</organism>
<name>A0A2H3CJX2_9AGAR</name>
<accession>A0A2H3CJX2</accession>
<evidence type="ECO:0000313" key="1">
    <source>
        <dbReference type="EMBL" id="PBK78698.1"/>
    </source>
</evidence>
<reference evidence="2" key="1">
    <citation type="journal article" date="2017" name="Nat. Ecol. Evol.">
        <title>Genome expansion and lineage-specific genetic innovations in the forest pathogenic fungi Armillaria.</title>
        <authorList>
            <person name="Sipos G."/>
            <person name="Prasanna A.N."/>
            <person name="Walter M.C."/>
            <person name="O'Connor E."/>
            <person name="Balint B."/>
            <person name="Krizsan K."/>
            <person name="Kiss B."/>
            <person name="Hess J."/>
            <person name="Varga T."/>
            <person name="Slot J."/>
            <person name="Riley R."/>
            <person name="Boka B."/>
            <person name="Rigling D."/>
            <person name="Barry K."/>
            <person name="Lee J."/>
            <person name="Mihaltcheva S."/>
            <person name="LaButti K."/>
            <person name="Lipzen A."/>
            <person name="Waldron R."/>
            <person name="Moloney N.M."/>
            <person name="Sperisen C."/>
            <person name="Kredics L."/>
            <person name="Vagvoelgyi C."/>
            <person name="Patrignani A."/>
            <person name="Fitzpatrick D."/>
            <person name="Nagy I."/>
            <person name="Doyle S."/>
            <person name="Anderson J.B."/>
            <person name="Grigoriev I.V."/>
            <person name="Gueldener U."/>
            <person name="Muensterkoetter M."/>
            <person name="Nagy L.G."/>
        </authorList>
    </citation>
    <scope>NUCLEOTIDE SEQUENCE [LARGE SCALE GENOMIC DNA]</scope>
    <source>
        <strain evidence="2">28-4</strain>
    </source>
</reference>
<evidence type="ECO:0000313" key="2">
    <source>
        <dbReference type="Proteomes" id="UP000218334"/>
    </source>
</evidence>
<proteinExistence type="predicted"/>
<keyword evidence="2" id="KW-1185">Reference proteome</keyword>
<dbReference type="Gene3D" id="3.80.10.10">
    <property type="entry name" value="Ribonuclease Inhibitor"/>
    <property type="match status" value="1"/>
</dbReference>
<sequence>MTNPYFDRQHLTAIIESLPRIRELHADFWGTESLLGSSIFLTETGAPNLVSLSLLMNKEPHFVGMQPTLHKLFNDEMPKLKHLCLGYFTSWPKGYFTNLTHLCLYDQDQSSRPSTSAFLDMLETSPQLETLAL</sequence>
<protein>
    <submittedName>
        <fullName evidence="1">Uncharacterized protein</fullName>
    </submittedName>
</protein>
<dbReference type="Proteomes" id="UP000218334">
    <property type="component" value="Unassembled WGS sequence"/>
</dbReference>